<dbReference type="InterPro" id="IPR050361">
    <property type="entry name" value="MPP/UQCRC_Complex"/>
</dbReference>
<reference evidence="5 6" key="1">
    <citation type="journal article" date="2016" name="Nat. Commun.">
        <title>Thousands of microbial genomes shed light on interconnected biogeochemical processes in an aquifer system.</title>
        <authorList>
            <person name="Anantharaman K."/>
            <person name="Brown C.T."/>
            <person name="Hug L.A."/>
            <person name="Sharon I."/>
            <person name="Castelle C.J."/>
            <person name="Probst A.J."/>
            <person name="Thomas B.C."/>
            <person name="Singh A."/>
            <person name="Wilkins M.J."/>
            <person name="Karaoz U."/>
            <person name="Brodie E.L."/>
            <person name="Williams K.H."/>
            <person name="Hubbard S.S."/>
            <person name="Banfield J.F."/>
        </authorList>
    </citation>
    <scope>NUCLEOTIDE SEQUENCE [LARGE SCALE GENOMIC DNA]</scope>
</reference>
<dbReference type="InterPro" id="IPR011765">
    <property type="entry name" value="Pept_M16_N"/>
</dbReference>
<evidence type="ECO:0000259" key="3">
    <source>
        <dbReference type="Pfam" id="PF00675"/>
    </source>
</evidence>
<dbReference type="InterPro" id="IPR007863">
    <property type="entry name" value="Peptidase_M16_C"/>
</dbReference>
<name>A0A1G2M9B1_9BACT</name>
<dbReference type="GO" id="GO:0004222">
    <property type="term" value="F:metalloendopeptidase activity"/>
    <property type="evidence" value="ECO:0007669"/>
    <property type="project" value="InterPro"/>
</dbReference>
<dbReference type="EMBL" id="MHRI01000029">
    <property type="protein sequence ID" value="OHA20496.1"/>
    <property type="molecule type" value="Genomic_DNA"/>
</dbReference>
<feature type="domain" description="Peptidase M16 N-terminal" evidence="3">
    <location>
        <begin position="21"/>
        <end position="161"/>
    </location>
</feature>
<comment type="caution">
    <text evidence="5">The sequence shown here is derived from an EMBL/GenBank/DDBJ whole genome shotgun (WGS) entry which is preliminary data.</text>
</comment>
<evidence type="ECO:0000313" key="6">
    <source>
        <dbReference type="Proteomes" id="UP000178121"/>
    </source>
</evidence>
<dbReference type="Proteomes" id="UP000178121">
    <property type="component" value="Unassembled WGS sequence"/>
</dbReference>
<dbReference type="Pfam" id="PF00675">
    <property type="entry name" value="Peptidase_M16"/>
    <property type="match status" value="1"/>
</dbReference>
<dbReference type="Gene3D" id="3.30.830.10">
    <property type="entry name" value="Metalloenzyme, LuxS/M16 peptidase-like"/>
    <property type="match status" value="2"/>
</dbReference>
<dbReference type="PANTHER" id="PTHR11851:SF49">
    <property type="entry name" value="MITOCHONDRIAL-PROCESSING PEPTIDASE SUBUNIT ALPHA"/>
    <property type="match status" value="1"/>
</dbReference>
<dbReference type="PROSITE" id="PS00143">
    <property type="entry name" value="INSULINASE"/>
    <property type="match status" value="1"/>
</dbReference>
<gene>
    <name evidence="5" type="ORF">A2849_00680</name>
</gene>
<evidence type="ECO:0000256" key="2">
    <source>
        <dbReference type="RuleBase" id="RU004447"/>
    </source>
</evidence>
<organism evidence="5 6">
    <name type="scientific">Candidatus Taylorbacteria bacterium RIFCSPHIGHO2_01_FULL_51_15</name>
    <dbReference type="NCBI Taxonomy" id="1802304"/>
    <lineage>
        <taxon>Bacteria</taxon>
        <taxon>Candidatus Tayloriibacteriota</taxon>
    </lineage>
</organism>
<sequence length="422" mass="47580">MQFHKKILPNGLRLITVPMKESPTVTVMVLVEAGSKYEQKKISGISHFLEHMCFKGTLKREKAIDIVKELDGIGSQYNAFTSQEMTGYYAKSDQRHFKKILDVVSDIYLHSTLPKAEIEKEKGVIIEEIRMYEDLPPRHISEVLMECLYGEQPAGFDVAGTEETVKAITQSALFAYRSKHYVSGATAVVVAGNVDERVVEKEVARAFVAMHDGKKHGKTSVKEQQKRPEIAIEFKKTDQVHLAFGIRTFDLYHEDGTAMRLLSAILGGGMSSRLFQKMRDDLGICYYIGASHQSYSDHGFLEITAGVPAARLSEAIRAILHEVRRLKSESVDKDELLRVKEYLIGNLYLGLESSDSLAEFYGYQEIMRKPLLRPSEIAAKVRAVNTSYLSRIAEAYLVNEHLNLALIGPIKNKKELEKLLHI</sequence>
<protein>
    <recommendedName>
        <fullName evidence="7">Peptidase M16</fullName>
    </recommendedName>
</protein>
<dbReference type="Pfam" id="PF05193">
    <property type="entry name" value="Peptidase_M16_C"/>
    <property type="match status" value="1"/>
</dbReference>
<evidence type="ECO:0000259" key="4">
    <source>
        <dbReference type="Pfam" id="PF05193"/>
    </source>
</evidence>
<evidence type="ECO:0000256" key="1">
    <source>
        <dbReference type="ARBA" id="ARBA00007261"/>
    </source>
</evidence>
<comment type="similarity">
    <text evidence="1 2">Belongs to the peptidase M16 family.</text>
</comment>
<dbReference type="PANTHER" id="PTHR11851">
    <property type="entry name" value="METALLOPROTEASE"/>
    <property type="match status" value="1"/>
</dbReference>
<accession>A0A1G2M9B1</accession>
<dbReference type="AlphaFoldDB" id="A0A1G2M9B1"/>
<evidence type="ECO:0000313" key="5">
    <source>
        <dbReference type="EMBL" id="OHA20496.1"/>
    </source>
</evidence>
<dbReference type="GO" id="GO:0006508">
    <property type="term" value="P:proteolysis"/>
    <property type="evidence" value="ECO:0007669"/>
    <property type="project" value="InterPro"/>
</dbReference>
<dbReference type="GO" id="GO:0046872">
    <property type="term" value="F:metal ion binding"/>
    <property type="evidence" value="ECO:0007669"/>
    <property type="project" value="InterPro"/>
</dbReference>
<feature type="domain" description="Peptidase M16 C-terminal" evidence="4">
    <location>
        <begin position="168"/>
        <end position="342"/>
    </location>
</feature>
<dbReference type="InterPro" id="IPR011249">
    <property type="entry name" value="Metalloenz_LuxS/M16"/>
</dbReference>
<dbReference type="InterPro" id="IPR001431">
    <property type="entry name" value="Pept_M16_Zn_BS"/>
</dbReference>
<evidence type="ECO:0008006" key="7">
    <source>
        <dbReference type="Google" id="ProtNLM"/>
    </source>
</evidence>
<proteinExistence type="inferred from homology"/>
<dbReference type="SUPFAM" id="SSF63411">
    <property type="entry name" value="LuxS/MPP-like metallohydrolase"/>
    <property type="match status" value="2"/>
</dbReference>